<dbReference type="EMBL" id="JBAKBA010000032">
    <property type="protein sequence ID" value="MEL0660084.1"/>
    <property type="molecule type" value="Genomic_DNA"/>
</dbReference>
<organism evidence="1 2">
    <name type="scientific">Psychromonas arctica</name>
    <dbReference type="NCBI Taxonomy" id="168275"/>
    <lineage>
        <taxon>Bacteria</taxon>
        <taxon>Pseudomonadati</taxon>
        <taxon>Pseudomonadota</taxon>
        <taxon>Gammaproteobacteria</taxon>
        <taxon>Alteromonadales</taxon>
        <taxon>Psychromonadaceae</taxon>
        <taxon>Psychromonas</taxon>
    </lineage>
</organism>
<dbReference type="Pfam" id="PF06945">
    <property type="entry name" value="DUF1289"/>
    <property type="match status" value="1"/>
</dbReference>
<gene>
    <name evidence="1" type="ORF">V6255_13160</name>
</gene>
<name>A0ABU9HE06_9GAMM</name>
<proteinExistence type="predicted"/>
<dbReference type="InterPro" id="IPR010710">
    <property type="entry name" value="DUF1289"/>
</dbReference>
<accession>A0ABU9HE06</accession>
<keyword evidence="2" id="KW-1185">Reference proteome</keyword>
<evidence type="ECO:0000313" key="2">
    <source>
        <dbReference type="Proteomes" id="UP001366060"/>
    </source>
</evidence>
<reference evidence="1 2" key="1">
    <citation type="submission" date="2024-02" db="EMBL/GenBank/DDBJ databases">
        <title>Bacteria isolated from the canopy kelp, Nereocystis luetkeana.</title>
        <authorList>
            <person name="Pfister C.A."/>
            <person name="Younker I.T."/>
            <person name="Light S.H."/>
        </authorList>
    </citation>
    <scope>NUCLEOTIDE SEQUENCE [LARGE SCALE GENOMIC DNA]</scope>
    <source>
        <strain evidence="1 2">TI.2.07</strain>
    </source>
</reference>
<protein>
    <submittedName>
        <fullName evidence="1">DUF1289 domain-containing protein</fullName>
    </submittedName>
</protein>
<evidence type="ECO:0000313" key="1">
    <source>
        <dbReference type="EMBL" id="MEL0660084.1"/>
    </source>
</evidence>
<dbReference type="Proteomes" id="UP001366060">
    <property type="component" value="Unassembled WGS sequence"/>
</dbReference>
<comment type="caution">
    <text evidence="1">The sequence shown here is derived from an EMBL/GenBank/DDBJ whole genome shotgun (WGS) entry which is preliminary data.</text>
</comment>
<sequence>MKKRKSPCIDQCDFSATKGWCLGCARTRKECQKWNTMTPYNANILQKDLTKRMIQIKATKNA</sequence>
<dbReference type="RefSeq" id="WP_341628573.1">
    <property type="nucleotide sequence ID" value="NZ_JBAKBA010000032.1"/>
</dbReference>